<name>A0A3E2H5U9_SCYLI</name>
<organism evidence="4 5">
    <name type="scientific">Scytalidium lignicola</name>
    <name type="common">Hyphomycete</name>
    <dbReference type="NCBI Taxonomy" id="5539"/>
    <lineage>
        <taxon>Eukaryota</taxon>
        <taxon>Fungi</taxon>
        <taxon>Dikarya</taxon>
        <taxon>Ascomycota</taxon>
        <taxon>Pezizomycotina</taxon>
        <taxon>Leotiomycetes</taxon>
        <taxon>Leotiomycetes incertae sedis</taxon>
        <taxon>Scytalidium</taxon>
    </lineage>
</organism>
<comment type="similarity">
    <text evidence="1 3">Belongs to the short-chain dehydrogenases/reductases (SDR) family.</text>
</comment>
<dbReference type="InterPro" id="IPR051911">
    <property type="entry name" value="SDR_oxidoreductase"/>
</dbReference>
<reference evidence="4 5" key="1">
    <citation type="submission" date="2018-05" db="EMBL/GenBank/DDBJ databases">
        <title>Draft genome sequence of Scytalidium lignicola DSM 105466, a ubiquitous saprotrophic fungus.</title>
        <authorList>
            <person name="Buettner E."/>
            <person name="Gebauer A.M."/>
            <person name="Hofrichter M."/>
            <person name="Liers C."/>
            <person name="Kellner H."/>
        </authorList>
    </citation>
    <scope>NUCLEOTIDE SEQUENCE [LARGE SCALE GENOMIC DNA]</scope>
    <source>
        <strain evidence="4 5">DSM 105466</strain>
    </source>
</reference>
<keyword evidence="5" id="KW-1185">Reference proteome</keyword>
<dbReference type="GO" id="GO:0016491">
    <property type="term" value="F:oxidoreductase activity"/>
    <property type="evidence" value="ECO:0007669"/>
    <property type="project" value="UniProtKB-KW"/>
</dbReference>
<dbReference type="PRINTS" id="PR00080">
    <property type="entry name" value="SDRFAMILY"/>
</dbReference>
<dbReference type="OrthoDB" id="1274115at2759"/>
<dbReference type="Proteomes" id="UP000258309">
    <property type="component" value="Unassembled WGS sequence"/>
</dbReference>
<dbReference type="OMA" id="WDVDILL"/>
<accession>A0A3E2H5U9</accession>
<dbReference type="AlphaFoldDB" id="A0A3E2H5U9"/>
<protein>
    <submittedName>
        <fullName evidence="4">Uncharacterized protein</fullName>
    </submittedName>
</protein>
<dbReference type="Pfam" id="PF00106">
    <property type="entry name" value="adh_short"/>
    <property type="match status" value="1"/>
</dbReference>
<comment type="caution">
    <text evidence="4">The sequence shown here is derived from an EMBL/GenBank/DDBJ whole genome shotgun (WGS) entry which is preliminary data.</text>
</comment>
<dbReference type="SUPFAM" id="SSF51735">
    <property type="entry name" value="NAD(P)-binding Rossmann-fold domains"/>
    <property type="match status" value="1"/>
</dbReference>
<keyword evidence="2" id="KW-0560">Oxidoreductase</keyword>
<evidence type="ECO:0000256" key="2">
    <source>
        <dbReference type="ARBA" id="ARBA00023002"/>
    </source>
</evidence>
<dbReference type="Gene3D" id="3.40.50.720">
    <property type="entry name" value="NAD(P)-binding Rossmann-like Domain"/>
    <property type="match status" value="1"/>
</dbReference>
<proteinExistence type="inferred from homology"/>
<dbReference type="PRINTS" id="PR00081">
    <property type="entry name" value="GDHRDH"/>
</dbReference>
<evidence type="ECO:0000256" key="1">
    <source>
        <dbReference type="ARBA" id="ARBA00006484"/>
    </source>
</evidence>
<feature type="non-terminal residue" evidence="4">
    <location>
        <position position="281"/>
    </location>
</feature>
<dbReference type="InterPro" id="IPR002347">
    <property type="entry name" value="SDR_fam"/>
</dbReference>
<dbReference type="InterPro" id="IPR036291">
    <property type="entry name" value="NAD(P)-bd_dom_sf"/>
</dbReference>
<feature type="non-terminal residue" evidence="4">
    <location>
        <position position="1"/>
    </location>
</feature>
<gene>
    <name evidence="4" type="ORF">B7463_g7592</name>
</gene>
<dbReference type="PANTHER" id="PTHR43976">
    <property type="entry name" value="SHORT CHAIN DEHYDROGENASE"/>
    <property type="match status" value="1"/>
</dbReference>
<sequence length="281" mass="31262">MPQLVWLITGCTSGFGEEFVHQILSRGDHAIATGRKLEKLKHLEKAGASILQLDITDKQQSLNNSINEAINIYGRIDVLVNNAAYVAAGTLEDLRYEDILDQFDTNVFGTMKVTKAILPYFRQKRSGTIVFIGSLAGWYGDAFTGAYSGTKFTLEGLVEGLSRGTAHLGIRNLLIEPGMFRTKLLSSGNLKTAQTSIPYYEELFKSGDESLKRSDQAQRGDIKKGVKIILDLVRQEGCAANREIPLRFPLGPDTYNVMKTKCEETLKLLEEWEPVIKSTDH</sequence>
<dbReference type="CDD" id="cd05374">
    <property type="entry name" value="17beta-HSD-like_SDR_c"/>
    <property type="match status" value="1"/>
</dbReference>
<evidence type="ECO:0000256" key="3">
    <source>
        <dbReference type="RuleBase" id="RU000363"/>
    </source>
</evidence>
<evidence type="ECO:0000313" key="4">
    <source>
        <dbReference type="EMBL" id="RFU28749.1"/>
    </source>
</evidence>
<dbReference type="PANTHER" id="PTHR43976:SF16">
    <property type="entry name" value="SHORT-CHAIN DEHYDROGENASE_REDUCTASE FAMILY PROTEIN"/>
    <property type="match status" value="1"/>
</dbReference>
<dbReference type="STRING" id="5539.A0A3E2H5U9"/>
<dbReference type="EMBL" id="NCSJ02000152">
    <property type="protein sequence ID" value="RFU28749.1"/>
    <property type="molecule type" value="Genomic_DNA"/>
</dbReference>
<evidence type="ECO:0000313" key="5">
    <source>
        <dbReference type="Proteomes" id="UP000258309"/>
    </source>
</evidence>